<evidence type="ECO:0000313" key="3">
    <source>
        <dbReference type="Proteomes" id="UP001374535"/>
    </source>
</evidence>
<reference evidence="2 3" key="1">
    <citation type="journal article" date="2023" name="Life. Sci Alliance">
        <title>Evolutionary insights into 3D genome organization and epigenetic landscape of Vigna mungo.</title>
        <authorList>
            <person name="Junaid A."/>
            <person name="Singh B."/>
            <person name="Bhatia S."/>
        </authorList>
    </citation>
    <scope>NUCLEOTIDE SEQUENCE [LARGE SCALE GENOMIC DNA]</scope>
    <source>
        <strain evidence="2">Urdbean</strain>
    </source>
</reference>
<name>A0AAQ3MVM4_VIGMU</name>
<evidence type="ECO:0000313" key="2">
    <source>
        <dbReference type="EMBL" id="WVY97966.1"/>
    </source>
</evidence>
<dbReference type="Gene3D" id="1.10.10.60">
    <property type="entry name" value="Homeodomain-like"/>
    <property type="match status" value="1"/>
</dbReference>
<gene>
    <name evidence="2" type="ORF">V8G54_030117</name>
</gene>
<accession>A0AAQ3MVM4</accession>
<dbReference type="EMBL" id="CP144692">
    <property type="protein sequence ID" value="WVY97966.1"/>
    <property type="molecule type" value="Genomic_DNA"/>
</dbReference>
<sequence>MPTTKCKDPKTYGKRKHDDYAFKKKEKRDVVQEKPDSLVSAKMNINNLNEYFRMSEHKKRLSVWTPELHQKFLEAVKELGDNSFPAPNVFLNVNHNQDQIPVNSLGMEFTDSWDSQPGASMDSNIPGTDLCDFVETFLEDSDCFNLYKYETNPAAVDQCAEMLRNVLEGRGSS</sequence>
<evidence type="ECO:0000256" key="1">
    <source>
        <dbReference type="SAM" id="MobiDB-lite"/>
    </source>
</evidence>
<protein>
    <submittedName>
        <fullName evidence="2">Uncharacterized protein</fullName>
    </submittedName>
</protein>
<dbReference type="Proteomes" id="UP001374535">
    <property type="component" value="Chromosome 9"/>
</dbReference>
<dbReference type="AlphaFoldDB" id="A0AAQ3MVM4"/>
<organism evidence="2 3">
    <name type="scientific">Vigna mungo</name>
    <name type="common">Black gram</name>
    <name type="synonym">Phaseolus mungo</name>
    <dbReference type="NCBI Taxonomy" id="3915"/>
    <lineage>
        <taxon>Eukaryota</taxon>
        <taxon>Viridiplantae</taxon>
        <taxon>Streptophyta</taxon>
        <taxon>Embryophyta</taxon>
        <taxon>Tracheophyta</taxon>
        <taxon>Spermatophyta</taxon>
        <taxon>Magnoliopsida</taxon>
        <taxon>eudicotyledons</taxon>
        <taxon>Gunneridae</taxon>
        <taxon>Pentapetalae</taxon>
        <taxon>rosids</taxon>
        <taxon>fabids</taxon>
        <taxon>Fabales</taxon>
        <taxon>Fabaceae</taxon>
        <taxon>Papilionoideae</taxon>
        <taxon>50 kb inversion clade</taxon>
        <taxon>NPAAA clade</taxon>
        <taxon>indigoferoid/millettioid clade</taxon>
        <taxon>Phaseoleae</taxon>
        <taxon>Vigna</taxon>
    </lineage>
</organism>
<proteinExistence type="predicted"/>
<feature type="region of interest" description="Disordered" evidence="1">
    <location>
        <begin position="1"/>
        <end position="28"/>
    </location>
</feature>
<keyword evidence="3" id="KW-1185">Reference proteome</keyword>